<dbReference type="SUPFAM" id="SSF55874">
    <property type="entry name" value="ATPase domain of HSP90 chaperone/DNA topoisomerase II/histidine kinase"/>
    <property type="match status" value="1"/>
</dbReference>
<dbReference type="InterPro" id="IPR036890">
    <property type="entry name" value="HATPase_C_sf"/>
</dbReference>
<dbReference type="InterPro" id="IPR036457">
    <property type="entry name" value="PPM-type-like_dom_sf"/>
</dbReference>
<dbReference type="Pfam" id="PF13581">
    <property type="entry name" value="HATPase_c_2"/>
    <property type="match status" value="1"/>
</dbReference>
<dbReference type="Gene3D" id="3.60.40.10">
    <property type="entry name" value="PPM-type phosphatase domain"/>
    <property type="match status" value="1"/>
</dbReference>
<dbReference type="AlphaFoldDB" id="A0A919FIZ9"/>
<dbReference type="InterPro" id="IPR001932">
    <property type="entry name" value="PPM-type_phosphatase-like_dom"/>
</dbReference>
<sequence length="347" mass="35604">MKTPLLLETQDIAWFRDSESLPTAARGAATALARRIGLGDQRAAEVGLAVTEAATNLRRHAVDGSLLLRVLRNQHDAAVEFLTLDSGPGMPDVPYAMTDGTSSAGTLGIGLGAIARLADTFDVHSLPGTGTVLAASFWGPGAAPRVPAGTTLVGGLTRPISGEESCGDAWAARPASAADPDGPLLVMFFDGLGHGPMAAVASEQAVAAFRASVAGRPAEVLTQVHHALNGTRGGAAAVARIEPAAGRVLFCGVGNVSGFAVDEQKRHALLSSPGIVGHQLPTLRTHEQALPGGGAVVLHSDGLTERWRLAAMPGLLRHMPLVTAGILLREAGVRRDDAGVVVVKGSW</sequence>
<keyword evidence="3" id="KW-1185">Reference proteome</keyword>
<dbReference type="SUPFAM" id="SSF81606">
    <property type="entry name" value="PP2C-like"/>
    <property type="match status" value="1"/>
</dbReference>
<dbReference type="InterPro" id="IPR003594">
    <property type="entry name" value="HATPase_dom"/>
</dbReference>
<protein>
    <submittedName>
        <fullName evidence="2">TorS-related protein</fullName>
    </submittedName>
</protein>
<dbReference type="EMBL" id="BNBO01000007">
    <property type="protein sequence ID" value="GHH66337.1"/>
    <property type="molecule type" value="Genomic_DNA"/>
</dbReference>
<accession>A0A919FIZ9</accession>
<evidence type="ECO:0000313" key="3">
    <source>
        <dbReference type="Proteomes" id="UP000617734"/>
    </source>
</evidence>
<dbReference type="InterPro" id="IPR039248">
    <property type="entry name" value="Ptase_RsbX"/>
</dbReference>
<dbReference type="SMART" id="SM00331">
    <property type="entry name" value="PP2C_SIG"/>
    <property type="match status" value="1"/>
</dbReference>
<gene>
    <name evidence="2" type="ORF">GCM10018781_20130</name>
</gene>
<name>A0A919FIZ9_9ACTN</name>
<evidence type="ECO:0000313" key="2">
    <source>
        <dbReference type="EMBL" id="GHH66337.1"/>
    </source>
</evidence>
<dbReference type="PANTHER" id="PTHR35801:SF1">
    <property type="entry name" value="PHOSPHOSERINE PHOSPHATASE RSBX"/>
    <property type="match status" value="1"/>
</dbReference>
<reference evidence="2" key="1">
    <citation type="journal article" date="2014" name="Int. J. Syst. Evol. Microbiol.">
        <title>Complete genome sequence of Corynebacterium casei LMG S-19264T (=DSM 44701T), isolated from a smear-ripened cheese.</title>
        <authorList>
            <consortium name="US DOE Joint Genome Institute (JGI-PGF)"/>
            <person name="Walter F."/>
            <person name="Albersmeier A."/>
            <person name="Kalinowski J."/>
            <person name="Ruckert C."/>
        </authorList>
    </citation>
    <scope>NUCLEOTIDE SEQUENCE</scope>
    <source>
        <strain evidence="2">JCM 4646</strain>
    </source>
</reference>
<comment type="caution">
    <text evidence="2">The sequence shown here is derived from an EMBL/GenBank/DDBJ whole genome shotgun (WGS) entry which is preliminary data.</text>
</comment>
<reference evidence="2" key="2">
    <citation type="submission" date="2020-09" db="EMBL/GenBank/DDBJ databases">
        <authorList>
            <person name="Sun Q."/>
            <person name="Ohkuma M."/>
        </authorList>
    </citation>
    <scope>NUCLEOTIDE SEQUENCE</scope>
    <source>
        <strain evidence="2">JCM 4646</strain>
    </source>
</reference>
<dbReference type="Pfam" id="PF07228">
    <property type="entry name" value="SpoIIE"/>
    <property type="match status" value="1"/>
</dbReference>
<proteinExistence type="predicted"/>
<organism evidence="2 3">
    <name type="scientific">Kitasatospora indigofera</name>
    <dbReference type="NCBI Taxonomy" id="67307"/>
    <lineage>
        <taxon>Bacteria</taxon>
        <taxon>Bacillati</taxon>
        <taxon>Actinomycetota</taxon>
        <taxon>Actinomycetes</taxon>
        <taxon>Kitasatosporales</taxon>
        <taxon>Streptomycetaceae</taxon>
        <taxon>Kitasatospora</taxon>
    </lineage>
</organism>
<dbReference type="Proteomes" id="UP000617734">
    <property type="component" value="Unassembled WGS sequence"/>
</dbReference>
<feature type="domain" description="PPM-type phosphatase" evidence="1">
    <location>
        <begin position="163"/>
        <end position="345"/>
    </location>
</feature>
<dbReference type="PANTHER" id="PTHR35801">
    <property type="entry name" value="PHOSPHOSERINE PHOSPHATASE RSBX"/>
    <property type="match status" value="1"/>
</dbReference>
<evidence type="ECO:0000259" key="1">
    <source>
        <dbReference type="SMART" id="SM00331"/>
    </source>
</evidence>
<dbReference type="Gene3D" id="3.30.565.10">
    <property type="entry name" value="Histidine kinase-like ATPase, C-terminal domain"/>
    <property type="match status" value="1"/>
</dbReference>